<organism evidence="2 3">
    <name type="scientific">Stygiobacter electus</name>
    <dbReference type="NCBI Taxonomy" id="3032292"/>
    <lineage>
        <taxon>Bacteria</taxon>
        <taxon>Pseudomonadati</taxon>
        <taxon>Ignavibacteriota</taxon>
        <taxon>Ignavibacteria</taxon>
        <taxon>Ignavibacteriales</taxon>
        <taxon>Melioribacteraceae</taxon>
        <taxon>Stygiobacter</taxon>
    </lineage>
</organism>
<dbReference type="Pfam" id="PF18962">
    <property type="entry name" value="Por_Secre_tail"/>
    <property type="match status" value="1"/>
</dbReference>
<name>A0AAE3P033_9BACT</name>
<accession>A0AAE3P033</accession>
<dbReference type="Gene3D" id="2.60.40.4070">
    <property type="match status" value="1"/>
</dbReference>
<dbReference type="InterPro" id="IPR026444">
    <property type="entry name" value="Secre_tail"/>
</dbReference>
<comment type="caution">
    <text evidence="2">The sequence shown here is derived from an EMBL/GenBank/DDBJ whole genome shotgun (WGS) entry which is preliminary data.</text>
</comment>
<evidence type="ECO:0000259" key="1">
    <source>
        <dbReference type="Pfam" id="PF18962"/>
    </source>
</evidence>
<dbReference type="RefSeq" id="WP_321535562.1">
    <property type="nucleotide sequence ID" value="NZ_JARGDL010000007.1"/>
</dbReference>
<dbReference type="EMBL" id="JARGDL010000007">
    <property type="protein sequence ID" value="MDF1611795.1"/>
    <property type="molecule type" value="Genomic_DNA"/>
</dbReference>
<protein>
    <submittedName>
        <fullName evidence="2">T9SS type A sorting domain-containing protein</fullName>
    </submittedName>
</protein>
<evidence type="ECO:0000313" key="3">
    <source>
        <dbReference type="Proteomes" id="UP001221302"/>
    </source>
</evidence>
<dbReference type="NCBIfam" id="TIGR04183">
    <property type="entry name" value="Por_Secre_tail"/>
    <property type="match status" value="1"/>
</dbReference>
<dbReference type="AlphaFoldDB" id="A0AAE3P033"/>
<reference evidence="2" key="1">
    <citation type="submission" date="2023-03" db="EMBL/GenBank/DDBJ databases">
        <title>Stygiobacter electus gen. nov., sp. nov., facultatively anaerobic thermotolerant bacterium of the class Ignavibacteria from a well of Yessentuki mineral water deposit.</title>
        <authorList>
            <person name="Podosokorskaya O.A."/>
            <person name="Elcheninov A.G."/>
            <person name="Petrova N.F."/>
            <person name="Zavarzina D.G."/>
            <person name="Kublanov I.V."/>
            <person name="Merkel A.Y."/>
        </authorList>
    </citation>
    <scope>NUCLEOTIDE SEQUENCE</scope>
    <source>
        <strain evidence="2">09-Me</strain>
    </source>
</reference>
<keyword evidence="3" id="KW-1185">Reference proteome</keyword>
<evidence type="ECO:0000313" key="2">
    <source>
        <dbReference type="EMBL" id="MDF1611795.1"/>
    </source>
</evidence>
<proteinExistence type="predicted"/>
<dbReference type="Proteomes" id="UP001221302">
    <property type="component" value="Unassembled WGS sequence"/>
</dbReference>
<feature type="domain" description="Secretion system C-terminal sorting" evidence="1">
    <location>
        <begin position="168"/>
        <end position="243"/>
    </location>
</feature>
<sequence length="246" mass="28811">MKRLIVALNILVISITFGQNIRISKDTLMYLQGNYPHPWEMFDLTDSMYVSNSDTKTLFVDSILTKKYFHYFLKVFNKEKIEKSDYIGRYSTIFPVEIPPKDSLKFVFCFIVPITKMSYSTEMWSDSLFIYNNSINKPIETIAVFNDIPLDIVDNQEFPTNYNLFQNYPNPFNPTTKIKYSIPNSEKVLLKVYDVLGREVETLLNEYENAGTYEIEFNGSNLTSGIYFYKITSGNYSETRKMILLR</sequence>
<gene>
    <name evidence="2" type="ORF">P0M35_06510</name>
</gene>